<accession>A0A9P2T7H9</accession>
<evidence type="ECO:0008006" key="6">
    <source>
        <dbReference type="Google" id="ProtNLM"/>
    </source>
</evidence>
<sequence>MSEPAEAFYLPLGDNRYEPTRATESPWDSQAQHGGPPTALLGHLLDTAAGPDKRLARITADFLGAIPRRPFRVDTVEIRPGRRIALLEARMVFDDRPAVVARAWAIETGPTPPATGEQLHPPALADADPALDLTGWGYGEAIEWRYTRGGYGTADSAADVWTRVRIPLIAGEKLTGLARTLVVADSANGVSAALPMEHWLFIPPSITVTLARFPDTEWVHMACRSHLSPDGLGVSHATLSDTDGYLGEVSQPLLVRPR</sequence>
<dbReference type="InterPro" id="IPR029069">
    <property type="entry name" value="HotDog_dom_sf"/>
</dbReference>
<protein>
    <recommendedName>
        <fullName evidence="6">TesB-like acyl-CoA thioesterase 5</fullName>
    </recommendedName>
</protein>
<dbReference type="Pfam" id="PF13622">
    <property type="entry name" value="4HBT_3"/>
    <property type="match status" value="1"/>
</dbReference>
<feature type="domain" description="Acyl-CoA thioesterase-like C-terminal" evidence="3">
    <location>
        <begin position="126"/>
        <end position="255"/>
    </location>
</feature>
<gene>
    <name evidence="4" type="ORF">TM51_15301</name>
</gene>
<feature type="compositionally biased region" description="Polar residues" evidence="1">
    <location>
        <begin position="22"/>
        <end position="32"/>
    </location>
</feature>
<evidence type="ECO:0000256" key="1">
    <source>
        <dbReference type="SAM" id="MobiDB-lite"/>
    </source>
</evidence>
<dbReference type="SUPFAM" id="SSF54637">
    <property type="entry name" value="Thioesterase/thiol ester dehydrase-isomerase"/>
    <property type="match status" value="1"/>
</dbReference>
<dbReference type="Gene3D" id="2.40.160.210">
    <property type="entry name" value="Acyl-CoA thioesterase, double hotdog domain"/>
    <property type="match status" value="1"/>
</dbReference>
<dbReference type="InterPro" id="IPR049449">
    <property type="entry name" value="TesB_ACOT8-like_N"/>
</dbReference>
<dbReference type="InterPro" id="IPR042171">
    <property type="entry name" value="Acyl-CoA_hotdog"/>
</dbReference>
<dbReference type="Proteomes" id="UP000014184">
    <property type="component" value="Unassembled WGS sequence"/>
</dbReference>
<dbReference type="AlphaFoldDB" id="A0A9P2T7H9"/>
<evidence type="ECO:0000259" key="3">
    <source>
        <dbReference type="Pfam" id="PF20789"/>
    </source>
</evidence>
<name>A0A9P2T7H9_THEFU</name>
<feature type="domain" description="Acyl-CoA thioesterase-like N-terminal HotDog" evidence="2">
    <location>
        <begin position="24"/>
        <end position="104"/>
    </location>
</feature>
<comment type="caution">
    <text evidence="4">The sequence shown here is derived from an EMBL/GenBank/DDBJ whole genome shotgun (WGS) entry which is preliminary data.</text>
</comment>
<dbReference type="Pfam" id="PF20789">
    <property type="entry name" value="4HBT_3C"/>
    <property type="match status" value="1"/>
</dbReference>
<dbReference type="EMBL" id="AOSG01000087">
    <property type="protein sequence ID" value="EOR69928.1"/>
    <property type="molecule type" value="Genomic_DNA"/>
</dbReference>
<reference evidence="4 5" key="1">
    <citation type="journal article" date="2013" name="Genome Announc.">
        <title>Draft Genome Sequence of the Lignocellulose Decomposer Thermobifida fusca Strain TM51.</title>
        <authorList>
            <person name="Toth A."/>
            <person name="Barna T."/>
            <person name="Nagy I."/>
            <person name="Horvath B."/>
            <person name="Nagy I."/>
            <person name="Tancsics A."/>
            <person name="Kriszt B."/>
            <person name="Baka E."/>
            <person name="Fekete C."/>
            <person name="Kukolya J."/>
        </authorList>
    </citation>
    <scope>NUCLEOTIDE SEQUENCE [LARGE SCALE GENOMIC DNA]</scope>
    <source>
        <strain evidence="4 5">TM51</strain>
    </source>
</reference>
<keyword evidence="5" id="KW-1185">Reference proteome</keyword>
<feature type="region of interest" description="Disordered" evidence="1">
    <location>
        <begin position="13"/>
        <end position="36"/>
    </location>
</feature>
<dbReference type="RefSeq" id="WP_011293400.1">
    <property type="nucleotide sequence ID" value="NZ_AOSG01000087.1"/>
</dbReference>
<evidence type="ECO:0000313" key="5">
    <source>
        <dbReference type="Proteomes" id="UP000014184"/>
    </source>
</evidence>
<organism evidence="4 5">
    <name type="scientific">Thermobifida fusca TM51</name>
    <dbReference type="NCBI Taxonomy" id="1169414"/>
    <lineage>
        <taxon>Bacteria</taxon>
        <taxon>Bacillati</taxon>
        <taxon>Actinomycetota</taxon>
        <taxon>Actinomycetes</taxon>
        <taxon>Streptosporangiales</taxon>
        <taxon>Nocardiopsidaceae</taxon>
        <taxon>Thermobifida</taxon>
    </lineage>
</organism>
<proteinExistence type="predicted"/>
<evidence type="ECO:0000313" key="4">
    <source>
        <dbReference type="EMBL" id="EOR69928.1"/>
    </source>
</evidence>
<dbReference type="InterPro" id="IPR049450">
    <property type="entry name" value="ACOT8-like_C"/>
</dbReference>
<evidence type="ECO:0000259" key="2">
    <source>
        <dbReference type="Pfam" id="PF13622"/>
    </source>
</evidence>